<keyword evidence="2" id="KW-0805">Transcription regulation</keyword>
<keyword evidence="4" id="KW-0804">Transcription</keyword>
<dbReference type="Pfam" id="PF00126">
    <property type="entry name" value="HTH_1"/>
    <property type="match status" value="1"/>
</dbReference>
<dbReference type="Proteomes" id="UP000434639">
    <property type="component" value="Unassembled WGS sequence"/>
</dbReference>
<dbReference type="CDD" id="cd08438">
    <property type="entry name" value="PBP2_CidR"/>
    <property type="match status" value="1"/>
</dbReference>
<feature type="domain" description="HTH lysR-type" evidence="5">
    <location>
        <begin position="1"/>
        <end position="58"/>
    </location>
</feature>
<dbReference type="GO" id="GO:0005829">
    <property type="term" value="C:cytosol"/>
    <property type="evidence" value="ECO:0007669"/>
    <property type="project" value="TreeGrafter"/>
</dbReference>
<evidence type="ECO:0000256" key="4">
    <source>
        <dbReference type="ARBA" id="ARBA00023163"/>
    </source>
</evidence>
<dbReference type="InterPro" id="IPR000847">
    <property type="entry name" value="LysR_HTH_N"/>
</dbReference>
<reference evidence="6 7" key="1">
    <citation type="journal article" date="2017" name="Int. J. Syst. Evol. Microbiol.">
        <title>Bacillus mangrovi sp. nov., isolated from a sediment sample from a mangrove forest.</title>
        <authorList>
            <person name="Gupta V."/>
            <person name="Singh P.K."/>
            <person name="Korpole S."/>
            <person name="Tanuku N.R.S."/>
            <person name="Pinnaka A.K."/>
        </authorList>
    </citation>
    <scope>NUCLEOTIDE SEQUENCE [LARGE SCALE GENOMIC DNA]</scope>
    <source>
        <strain evidence="6 7">KCTC 33872</strain>
    </source>
</reference>
<dbReference type="InterPro" id="IPR050950">
    <property type="entry name" value="HTH-type_LysR_regulators"/>
</dbReference>
<dbReference type="InterPro" id="IPR036390">
    <property type="entry name" value="WH_DNA-bd_sf"/>
</dbReference>
<evidence type="ECO:0000313" key="7">
    <source>
        <dbReference type="Proteomes" id="UP000434639"/>
    </source>
</evidence>
<proteinExistence type="inferred from homology"/>
<dbReference type="RefSeq" id="WP_155111987.1">
    <property type="nucleotide sequence ID" value="NZ_WMIB01000006.1"/>
</dbReference>
<comment type="caution">
    <text evidence="6">The sequence shown here is derived from an EMBL/GenBank/DDBJ whole genome shotgun (WGS) entry which is preliminary data.</text>
</comment>
<protein>
    <submittedName>
        <fullName evidence="6">LysR family transcriptional regulator</fullName>
    </submittedName>
</protein>
<evidence type="ECO:0000259" key="5">
    <source>
        <dbReference type="PROSITE" id="PS50931"/>
    </source>
</evidence>
<sequence length="299" mass="33544">MELRQLKYFVEAVKQKNFTRAAEKMLVSQPALSKMVKSLEDELGAPLIIRSHKGFALTDAGESVYRHAVRMMSVEEDLLSSVVDVQGLSKGTIRIGIPPIIGSLFFPKVLAAFHKKHPGVQIQIKEYGAKKVAESVLAGEIEMGVAVLPVAEEHFIVHPLIDEKMVLLVNESHPLADAEEVHLSSLQHEDFIFYSEDFALYELVREYCINAGFEPNILFQSSQWDFMSEMAAAGLGVTILPESICSRIIGTRIRKIPIRNPVVPWRLAVIQAKDTYTTYAGRAFIEFIIGMKDRLRMSE</sequence>
<dbReference type="PANTHER" id="PTHR30419">
    <property type="entry name" value="HTH-TYPE TRANSCRIPTIONAL REGULATOR YBHD"/>
    <property type="match status" value="1"/>
</dbReference>
<keyword evidence="7" id="KW-1185">Reference proteome</keyword>
<dbReference type="PROSITE" id="PS50931">
    <property type="entry name" value="HTH_LYSR"/>
    <property type="match status" value="1"/>
</dbReference>
<dbReference type="AlphaFoldDB" id="A0A7X2S4D2"/>
<dbReference type="GO" id="GO:0003677">
    <property type="term" value="F:DNA binding"/>
    <property type="evidence" value="ECO:0007669"/>
    <property type="project" value="UniProtKB-KW"/>
</dbReference>
<dbReference type="SUPFAM" id="SSF46785">
    <property type="entry name" value="Winged helix' DNA-binding domain"/>
    <property type="match status" value="1"/>
</dbReference>
<dbReference type="Pfam" id="PF03466">
    <property type="entry name" value="LysR_substrate"/>
    <property type="match status" value="1"/>
</dbReference>
<dbReference type="FunFam" id="1.10.10.10:FF:000001">
    <property type="entry name" value="LysR family transcriptional regulator"/>
    <property type="match status" value="1"/>
</dbReference>
<dbReference type="SUPFAM" id="SSF53850">
    <property type="entry name" value="Periplasmic binding protein-like II"/>
    <property type="match status" value="1"/>
</dbReference>
<dbReference type="InterPro" id="IPR005119">
    <property type="entry name" value="LysR_subst-bd"/>
</dbReference>
<evidence type="ECO:0000256" key="2">
    <source>
        <dbReference type="ARBA" id="ARBA00023015"/>
    </source>
</evidence>
<dbReference type="Gene3D" id="3.40.190.290">
    <property type="match status" value="1"/>
</dbReference>
<dbReference type="PANTHER" id="PTHR30419:SF8">
    <property type="entry name" value="NITROGEN ASSIMILATION TRANSCRIPTIONAL ACTIVATOR-RELATED"/>
    <property type="match status" value="1"/>
</dbReference>
<gene>
    <name evidence="6" type="ORF">GKZ89_08535</name>
</gene>
<evidence type="ECO:0000256" key="1">
    <source>
        <dbReference type="ARBA" id="ARBA00009437"/>
    </source>
</evidence>
<dbReference type="InterPro" id="IPR036388">
    <property type="entry name" value="WH-like_DNA-bd_sf"/>
</dbReference>
<dbReference type="GO" id="GO:0003700">
    <property type="term" value="F:DNA-binding transcription factor activity"/>
    <property type="evidence" value="ECO:0007669"/>
    <property type="project" value="InterPro"/>
</dbReference>
<keyword evidence="3" id="KW-0238">DNA-binding</keyword>
<name>A0A7X2S4D2_9BACI</name>
<evidence type="ECO:0000256" key="3">
    <source>
        <dbReference type="ARBA" id="ARBA00023125"/>
    </source>
</evidence>
<dbReference type="Gene3D" id="1.10.10.10">
    <property type="entry name" value="Winged helix-like DNA-binding domain superfamily/Winged helix DNA-binding domain"/>
    <property type="match status" value="1"/>
</dbReference>
<evidence type="ECO:0000313" key="6">
    <source>
        <dbReference type="EMBL" id="MTH53463.1"/>
    </source>
</evidence>
<accession>A0A7X2S4D2</accession>
<comment type="similarity">
    <text evidence="1">Belongs to the LysR transcriptional regulatory family.</text>
</comment>
<dbReference type="OrthoDB" id="9803735at2"/>
<organism evidence="6 7">
    <name type="scientific">Metabacillus mangrovi</name>
    <dbReference type="NCBI Taxonomy" id="1491830"/>
    <lineage>
        <taxon>Bacteria</taxon>
        <taxon>Bacillati</taxon>
        <taxon>Bacillota</taxon>
        <taxon>Bacilli</taxon>
        <taxon>Bacillales</taxon>
        <taxon>Bacillaceae</taxon>
        <taxon>Metabacillus</taxon>
    </lineage>
</organism>
<dbReference type="PRINTS" id="PR00039">
    <property type="entry name" value="HTHLYSR"/>
</dbReference>
<dbReference type="EMBL" id="WMIB01000006">
    <property type="protein sequence ID" value="MTH53463.1"/>
    <property type="molecule type" value="Genomic_DNA"/>
</dbReference>